<proteinExistence type="predicted"/>
<name>A0A9J5WZ19_SOLCO</name>
<organism evidence="2 3">
    <name type="scientific">Solanum commersonii</name>
    <name type="common">Commerson's wild potato</name>
    <name type="synonym">Commerson's nightshade</name>
    <dbReference type="NCBI Taxonomy" id="4109"/>
    <lineage>
        <taxon>Eukaryota</taxon>
        <taxon>Viridiplantae</taxon>
        <taxon>Streptophyta</taxon>
        <taxon>Embryophyta</taxon>
        <taxon>Tracheophyta</taxon>
        <taxon>Spermatophyta</taxon>
        <taxon>Magnoliopsida</taxon>
        <taxon>eudicotyledons</taxon>
        <taxon>Gunneridae</taxon>
        <taxon>Pentapetalae</taxon>
        <taxon>asterids</taxon>
        <taxon>lamiids</taxon>
        <taxon>Solanales</taxon>
        <taxon>Solanaceae</taxon>
        <taxon>Solanoideae</taxon>
        <taxon>Solaneae</taxon>
        <taxon>Solanum</taxon>
    </lineage>
</organism>
<comment type="caution">
    <text evidence="2">The sequence shown here is derived from an EMBL/GenBank/DDBJ whole genome shotgun (WGS) entry which is preliminary data.</text>
</comment>
<evidence type="ECO:0000313" key="2">
    <source>
        <dbReference type="EMBL" id="KAG5581027.1"/>
    </source>
</evidence>
<keyword evidence="3" id="KW-1185">Reference proteome</keyword>
<dbReference type="AlphaFoldDB" id="A0A9J5WZ19"/>
<sequence length="72" mass="7956">MQLGDVERCYSRNTHAKSLHGIGPEFCESIDDVIPINEERLRTSSDVESDSNEEVDLDQAGDEAEGGDVMED</sequence>
<accession>A0A9J5WZ19</accession>
<reference evidence="2 3" key="1">
    <citation type="submission" date="2020-09" db="EMBL/GenBank/DDBJ databases">
        <title>De no assembly of potato wild relative species, Solanum commersonii.</title>
        <authorList>
            <person name="Cho K."/>
        </authorList>
    </citation>
    <scope>NUCLEOTIDE SEQUENCE [LARGE SCALE GENOMIC DNA]</scope>
    <source>
        <strain evidence="2">LZ3.2</strain>
        <tissue evidence="2">Leaf</tissue>
    </source>
</reference>
<dbReference type="EMBL" id="JACXVP010000010">
    <property type="protein sequence ID" value="KAG5581027.1"/>
    <property type="molecule type" value="Genomic_DNA"/>
</dbReference>
<gene>
    <name evidence="2" type="ORF">H5410_051654</name>
</gene>
<feature type="region of interest" description="Disordered" evidence="1">
    <location>
        <begin position="41"/>
        <end position="72"/>
    </location>
</feature>
<evidence type="ECO:0000313" key="3">
    <source>
        <dbReference type="Proteomes" id="UP000824120"/>
    </source>
</evidence>
<protein>
    <submittedName>
        <fullName evidence="2">Uncharacterized protein</fullName>
    </submittedName>
</protein>
<evidence type="ECO:0000256" key="1">
    <source>
        <dbReference type="SAM" id="MobiDB-lite"/>
    </source>
</evidence>
<dbReference type="Proteomes" id="UP000824120">
    <property type="component" value="Chromosome 10"/>
</dbReference>
<feature type="compositionally biased region" description="Acidic residues" evidence="1">
    <location>
        <begin position="47"/>
        <end position="72"/>
    </location>
</feature>